<dbReference type="PANTHER" id="PTHR43540">
    <property type="entry name" value="PEROXYUREIDOACRYLATE/UREIDOACRYLATE AMIDOHYDROLASE-RELATED"/>
    <property type="match status" value="1"/>
</dbReference>
<reference evidence="3 4" key="1">
    <citation type="submission" date="2016-10" db="EMBL/GenBank/DDBJ databases">
        <authorList>
            <person name="de Groot N.N."/>
        </authorList>
    </citation>
    <scope>NUCLEOTIDE SEQUENCE [LARGE SCALE GENOMIC DNA]</scope>
    <source>
        <strain evidence="3 4">LMG 27731</strain>
    </source>
</reference>
<feature type="domain" description="Isochorismatase-like" evidence="2">
    <location>
        <begin position="10"/>
        <end position="177"/>
    </location>
</feature>
<sequence>MALTTLDAMTALVVIDLQQGIVALPTAHPTAEVVKRSVGLIDAFRRHGLPVVLVNVAGGAPGRAEQSRPAGDFPAGFADLVPELNQQPSDHLVTKRTWGAFTNTDLEAYLRKQGVTQVVLVGVATSIGVESTARFAQELGFNVTFAVDAMTDMNLDAHTNSITRIFPRLGETGTTQDVLDLLETSRA</sequence>
<evidence type="ECO:0000259" key="2">
    <source>
        <dbReference type="Pfam" id="PF00857"/>
    </source>
</evidence>
<keyword evidence="1" id="KW-0378">Hydrolase</keyword>
<evidence type="ECO:0000313" key="3">
    <source>
        <dbReference type="EMBL" id="SFT56916.1"/>
    </source>
</evidence>
<dbReference type="InterPro" id="IPR050272">
    <property type="entry name" value="Isochorismatase-like_hydrls"/>
</dbReference>
<dbReference type="Pfam" id="PF00857">
    <property type="entry name" value="Isochorismatase"/>
    <property type="match status" value="1"/>
</dbReference>
<name>A0A1I6Z2G2_9BURK</name>
<dbReference type="CDD" id="cd00431">
    <property type="entry name" value="cysteine_hydrolases"/>
    <property type="match status" value="1"/>
</dbReference>
<gene>
    <name evidence="3" type="ORF">SAMN05192563_1002109</name>
</gene>
<dbReference type="RefSeq" id="WP_093632878.1">
    <property type="nucleotide sequence ID" value="NZ_FPBH01000002.1"/>
</dbReference>
<dbReference type="GO" id="GO:0016787">
    <property type="term" value="F:hydrolase activity"/>
    <property type="evidence" value="ECO:0007669"/>
    <property type="project" value="UniProtKB-KW"/>
</dbReference>
<dbReference type="InterPro" id="IPR000868">
    <property type="entry name" value="Isochorismatase-like_dom"/>
</dbReference>
<organism evidence="3 4">
    <name type="scientific">Paraburkholderia aspalathi</name>
    <dbReference type="NCBI Taxonomy" id="1324617"/>
    <lineage>
        <taxon>Bacteria</taxon>
        <taxon>Pseudomonadati</taxon>
        <taxon>Pseudomonadota</taxon>
        <taxon>Betaproteobacteria</taxon>
        <taxon>Burkholderiales</taxon>
        <taxon>Burkholderiaceae</taxon>
        <taxon>Paraburkholderia</taxon>
    </lineage>
</organism>
<dbReference type="OrthoDB" id="9781985at2"/>
<accession>A0A1I6Z2G2</accession>
<dbReference type="AlphaFoldDB" id="A0A1I6Z2G2"/>
<dbReference type="PANTHER" id="PTHR43540:SF7">
    <property type="entry name" value="ISOCHORISMATASE FAMILY PROTEIN YECD"/>
    <property type="match status" value="1"/>
</dbReference>
<dbReference type="SUPFAM" id="SSF52499">
    <property type="entry name" value="Isochorismatase-like hydrolases"/>
    <property type="match status" value="1"/>
</dbReference>
<dbReference type="InterPro" id="IPR036380">
    <property type="entry name" value="Isochorismatase-like_sf"/>
</dbReference>
<dbReference type="Gene3D" id="3.40.50.850">
    <property type="entry name" value="Isochorismatase-like"/>
    <property type="match status" value="1"/>
</dbReference>
<evidence type="ECO:0000313" key="4">
    <source>
        <dbReference type="Proteomes" id="UP000198844"/>
    </source>
</evidence>
<proteinExistence type="predicted"/>
<protein>
    <submittedName>
        <fullName evidence="3">Nicotinamidase-related amidase</fullName>
    </submittedName>
</protein>
<dbReference type="EMBL" id="FPBH01000002">
    <property type="protein sequence ID" value="SFT56916.1"/>
    <property type="molecule type" value="Genomic_DNA"/>
</dbReference>
<evidence type="ECO:0000256" key="1">
    <source>
        <dbReference type="ARBA" id="ARBA00022801"/>
    </source>
</evidence>
<dbReference type="Proteomes" id="UP000198844">
    <property type="component" value="Unassembled WGS sequence"/>
</dbReference>